<dbReference type="RefSeq" id="WP_272737877.1">
    <property type="nucleotide sequence ID" value="NZ_CP116942.1"/>
</dbReference>
<accession>A0AAE9Y7F9</accession>
<dbReference type="FunFam" id="3.40.50.720:FF:000084">
    <property type="entry name" value="Short-chain dehydrogenase reductase"/>
    <property type="match status" value="1"/>
</dbReference>
<dbReference type="EMBL" id="CP116942">
    <property type="protein sequence ID" value="WCO68360.1"/>
    <property type="molecule type" value="Genomic_DNA"/>
</dbReference>
<dbReference type="InterPro" id="IPR050259">
    <property type="entry name" value="SDR"/>
</dbReference>
<proteinExistence type="inferred from homology"/>
<keyword evidence="4" id="KW-1185">Reference proteome</keyword>
<dbReference type="AlphaFoldDB" id="A0AAE9Y7F9"/>
<dbReference type="KEGG" id="ima:PO878_06415"/>
<reference evidence="3" key="1">
    <citation type="submission" date="2023-01" db="EMBL/GenBank/DDBJ databases">
        <title>The diversity of Class Acidimicrobiia in South China Sea sediment environments and the proposal of Iamia marina sp. nov., a novel species of the genus Iamia.</title>
        <authorList>
            <person name="He Y."/>
            <person name="Tian X."/>
        </authorList>
    </citation>
    <scope>NUCLEOTIDE SEQUENCE</scope>
    <source>
        <strain evidence="3">DSM 19957</strain>
    </source>
</reference>
<dbReference type="PANTHER" id="PTHR42879:SF6">
    <property type="entry name" value="NADPH-DEPENDENT REDUCTASE BACG"/>
    <property type="match status" value="1"/>
</dbReference>
<dbReference type="InterPro" id="IPR036291">
    <property type="entry name" value="NAD(P)-bd_dom_sf"/>
</dbReference>
<dbReference type="Proteomes" id="UP001216390">
    <property type="component" value="Chromosome"/>
</dbReference>
<name>A0AAE9Y7F9_9ACTN</name>
<gene>
    <name evidence="3" type="ORF">PO878_06415</name>
</gene>
<evidence type="ECO:0000256" key="1">
    <source>
        <dbReference type="ARBA" id="ARBA00006484"/>
    </source>
</evidence>
<dbReference type="PRINTS" id="PR00081">
    <property type="entry name" value="GDHRDH"/>
</dbReference>
<dbReference type="Gene3D" id="3.40.50.720">
    <property type="entry name" value="NAD(P)-binding Rossmann-like Domain"/>
    <property type="match status" value="1"/>
</dbReference>
<evidence type="ECO:0000256" key="2">
    <source>
        <dbReference type="ARBA" id="ARBA00023002"/>
    </source>
</evidence>
<comment type="similarity">
    <text evidence="1">Belongs to the short-chain dehydrogenases/reductases (SDR) family.</text>
</comment>
<dbReference type="GO" id="GO:0016491">
    <property type="term" value="F:oxidoreductase activity"/>
    <property type="evidence" value="ECO:0007669"/>
    <property type="project" value="UniProtKB-KW"/>
</dbReference>
<evidence type="ECO:0000313" key="4">
    <source>
        <dbReference type="Proteomes" id="UP001216390"/>
    </source>
</evidence>
<protein>
    <submittedName>
        <fullName evidence="3">SDR family oxidoreductase</fullName>
    </submittedName>
</protein>
<dbReference type="SUPFAM" id="SSF51735">
    <property type="entry name" value="NAD(P)-binding Rossmann-fold domains"/>
    <property type="match status" value="1"/>
</dbReference>
<keyword evidence="2" id="KW-0560">Oxidoreductase</keyword>
<dbReference type="Pfam" id="PF13561">
    <property type="entry name" value="adh_short_C2"/>
    <property type="match status" value="1"/>
</dbReference>
<dbReference type="PRINTS" id="PR00080">
    <property type="entry name" value="SDRFAMILY"/>
</dbReference>
<dbReference type="InterPro" id="IPR002347">
    <property type="entry name" value="SDR_fam"/>
</dbReference>
<evidence type="ECO:0000313" key="3">
    <source>
        <dbReference type="EMBL" id="WCO68360.1"/>
    </source>
</evidence>
<dbReference type="PANTHER" id="PTHR42879">
    <property type="entry name" value="3-OXOACYL-(ACYL-CARRIER-PROTEIN) REDUCTASE"/>
    <property type="match status" value="1"/>
</dbReference>
<sequence length="251" mass="25404">MDLGLEGRTAAVAGGSGGLGLGVARALAAEGVTVAICGRDRTRVERAAARLGDDAVPLVADVSTPEGATAFVDDAEDALGRIDVLVPNAGGPPAGTFASTPMEAYLPALQLNLLSTVAMCQAAVPAMADRGWGRVVAITSASVRQPIPTLILSNTARAGVTGFLKTLALEVAPEGVTVNSVQPGIHATERFRQLHGDDEDAAAAVAENIPVREVGRAEDFGRVVAFLCSDAARFVTGAAIPVDGGASRGLQ</sequence>
<organism evidence="3 4">
    <name type="scientific">Iamia majanohamensis</name>
    <dbReference type="NCBI Taxonomy" id="467976"/>
    <lineage>
        <taxon>Bacteria</taxon>
        <taxon>Bacillati</taxon>
        <taxon>Actinomycetota</taxon>
        <taxon>Acidimicrobiia</taxon>
        <taxon>Acidimicrobiales</taxon>
        <taxon>Iamiaceae</taxon>
        <taxon>Iamia</taxon>
    </lineage>
</organism>